<organism evidence="1 2">
    <name type="scientific">Rhabditophanes sp. KR3021</name>
    <dbReference type="NCBI Taxonomy" id="114890"/>
    <lineage>
        <taxon>Eukaryota</taxon>
        <taxon>Metazoa</taxon>
        <taxon>Ecdysozoa</taxon>
        <taxon>Nematoda</taxon>
        <taxon>Chromadorea</taxon>
        <taxon>Rhabditida</taxon>
        <taxon>Tylenchina</taxon>
        <taxon>Panagrolaimomorpha</taxon>
        <taxon>Strongyloidoidea</taxon>
        <taxon>Alloionematidae</taxon>
        <taxon>Rhabditophanes</taxon>
    </lineage>
</organism>
<reference evidence="2" key="1">
    <citation type="submission" date="2016-11" db="UniProtKB">
        <authorList>
            <consortium name="WormBaseParasite"/>
        </authorList>
    </citation>
    <scope>IDENTIFICATION</scope>
    <source>
        <strain evidence="2">KR3021</strain>
    </source>
</reference>
<name>A0AC35U7I2_9BILA</name>
<proteinExistence type="predicted"/>
<dbReference type="Proteomes" id="UP000095286">
    <property type="component" value="Unplaced"/>
</dbReference>
<protein>
    <submittedName>
        <fullName evidence="2">Ground-like domain-containing protein</fullName>
    </submittedName>
</protein>
<sequence length="691" mass="77486">MIPGKQIILVSALLISFCSFSYGQEKMFDVRQMVKSTLDYVRGVPVPTNLQNLAYQGLYQPPQKPQVNGQSVPLGPNLFAAPTKTDVDRLLHLPADILEKLAADAGYLPQYYERRNEYAGSASSNAIPPTMGGFNFGIQNGNDPSQGFNNKAPVMPRPTDNVQIDPTIATNQVLKKKESEVITNNFDNNNIIAQGVKSSHMFEGMELPSFMKEGFSILTPGGKVSSDSGEKKKDVTTTTQTVTTTTLSVPFVTESTTTTVPVASTTTLTPNISSSLLTLPLDASNLQGHEIIFQGQKYILAKPEVLSLLTKTYKSMETKSEVEVVPEIKSEVKIVPEIKNEQKVVSQSKSEEKVLTPTKDEEKSFSTEENVSASEEKQMNVVINKPEKAEEKTYSETGAFVQIGSPLLKKYAEKPETIEPAIEIQKSVKQSMYEDEQIKAAEEQRKSLLASRYENKNVVTIPEIKQNVPTAILPEKQFNYENSELKSLIEQADRINLKLKEASLINTQPIVSPVPDTVMSNYAKVPHYQNRRIVLKSKSEVETEENVQPTLSPLNLHRIRGHSEELFEPKIVKPAHPTEGVIITTSATDIESYRQEELRRVFNEQRKALALRSRQMFHRGKERYEKKVTEIPKLFCQTLRDFSQHENNPDIVELASENCKTIISYNPELTCSKVLDFARHCVLISKLRKKF</sequence>
<evidence type="ECO:0000313" key="2">
    <source>
        <dbReference type="WBParaSite" id="RSKR_0000828200.1"/>
    </source>
</evidence>
<dbReference type="WBParaSite" id="RSKR_0000828200.1">
    <property type="protein sequence ID" value="RSKR_0000828200.1"/>
    <property type="gene ID" value="RSKR_0000828200"/>
</dbReference>
<evidence type="ECO:0000313" key="1">
    <source>
        <dbReference type="Proteomes" id="UP000095286"/>
    </source>
</evidence>
<accession>A0AC35U7I2</accession>